<dbReference type="PANTHER" id="PTHR42872">
    <property type="entry name" value="PROTEIN-GLUTAMATE METHYLESTERASE/PROTEIN-GLUTAMINE GLUTAMINASE"/>
    <property type="match status" value="1"/>
</dbReference>
<evidence type="ECO:0000313" key="6">
    <source>
        <dbReference type="EMBL" id="PRY33658.1"/>
    </source>
</evidence>
<dbReference type="AlphaFoldDB" id="A0A2T0SJS7"/>
<protein>
    <recommendedName>
        <fullName evidence="2">protein-glutamate methylesterase</fullName>
        <ecNumber evidence="2">3.1.1.61</ecNumber>
    </recommendedName>
</protein>
<dbReference type="PANTHER" id="PTHR42872:SF6">
    <property type="entry name" value="PROTEIN-GLUTAMATE METHYLESTERASE_PROTEIN-GLUTAMINE GLUTAMINASE"/>
    <property type="match status" value="1"/>
</dbReference>
<dbReference type="GO" id="GO:0008984">
    <property type="term" value="F:protein-glutamate methylesterase activity"/>
    <property type="evidence" value="ECO:0007669"/>
    <property type="project" value="UniProtKB-EC"/>
</dbReference>
<evidence type="ECO:0000256" key="3">
    <source>
        <dbReference type="ARBA" id="ARBA00048267"/>
    </source>
</evidence>
<dbReference type="GO" id="GO:0000156">
    <property type="term" value="F:phosphorelay response regulator activity"/>
    <property type="evidence" value="ECO:0007669"/>
    <property type="project" value="InterPro"/>
</dbReference>
<dbReference type="PROSITE" id="PS50122">
    <property type="entry name" value="CHEB"/>
    <property type="match status" value="1"/>
</dbReference>
<feature type="domain" description="CheB-type methylesterase" evidence="5">
    <location>
        <begin position="2"/>
        <end position="166"/>
    </location>
</feature>
<evidence type="ECO:0000259" key="5">
    <source>
        <dbReference type="PROSITE" id="PS50122"/>
    </source>
</evidence>
<sequence length="182" mass="18706">MTAEHRDVVAVGASAGGVEALRALVAGLPDGYPGAVLVVLHVPRDSPSALPAILTRSGPLPAATAVDGEELRHGRIYVAPNDHHLLALEGRIRLTRGPAENGHRPAVDPLFRSVARSYAERAVGVVLSGSRDDGAAGLTSIAARGGTTVVQDPADALYPWMPRAAIAHVTRTTSCPPPSSAA</sequence>
<dbReference type="Proteomes" id="UP000239209">
    <property type="component" value="Unassembled WGS sequence"/>
</dbReference>
<dbReference type="Pfam" id="PF01339">
    <property type="entry name" value="CheB_methylest"/>
    <property type="match status" value="1"/>
</dbReference>
<feature type="active site" evidence="4">
    <location>
        <position position="41"/>
    </location>
</feature>
<name>A0A2T0SJS7_9ACTN</name>
<reference evidence="6 7" key="1">
    <citation type="submission" date="2018-03" db="EMBL/GenBank/DDBJ databases">
        <title>Genomic Encyclopedia of Archaeal and Bacterial Type Strains, Phase II (KMG-II): from individual species to whole genera.</title>
        <authorList>
            <person name="Goeker M."/>
        </authorList>
    </citation>
    <scope>NUCLEOTIDE SEQUENCE [LARGE SCALE GENOMIC DNA]</scope>
    <source>
        <strain evidence="6 7">DSM 45348</strain>
    </source>
</reference>
<dbReference type="RefSeq" id="WP_245907997.1">
    <property type="nucleotide sequence ID" value="NZ_PVZG01000001.1"/>
</dbReference>
<evidence type="ECO:0000256" key="4">
    <source>
        <dbReference type="PROSITE-ProRule" id="PRU00050"/>
    </source>
</evidence>
<dbReference type="GO" id="GO:0005737">
    <property type="term" value="C:cytoplasm"/>
    <property type="evidence" value="ECO:0007669"/>
    <property type="project" value="InterPro"/>
</dbReference>
<comment type="catalytic activity">
    <reaction evidence="3">
        <text>[protein]-L-glutamate 5-O-methyl ester + H2O = L-glutamyl-[protein] + methanol + H(+)</text>
        <dbReference type="Rhea" id="RHEA:23236"/>
        <dbReference type="Rhea" id="RHEA-COMP:10208"/>
        <dbReference type="Rhea" id="RHEA-COMP:10311"/>
        <dbReference type="ChEBI" id="CHEBI:15377"/>
        <dbReference type="ChEBI" id="CHEBI:15378"/>
        <dbReference type="ChEBI" id="CHEBI:17790"/>
        <dbReference type="ChEBI" id="CHEBI:29973"/>
        <dbReference type="ChEBI" id="CHEBI:82795"/>
        <dbReference type="EC" id="3.1.1.61"/>
    </reaction>
</comment>
<dbReference type="GO" id="GO:0006935">
    <property type="term" value="P:chemotaxis"/>
    <property type="evidence" value="ECO:0007669"/>
    <property type="project" value="UniProtKB-UniRule"/>
</dbReference>
<dbReference type="EMBL" id="PVZG01000001">
    <property type="protein sequence ID" value="PRY33658.1"/>
    <property type="molecule type" value="Genomic_DNA"/>
</dbReference>
<gene>
    <name evidence="6" type="ORF">CLV70_101821</name>
</gene>
<dbReference type="Gene3D" id="3.40.50.180">
    <property type="entry name" value="Methylesterase CheB, C-terminal domain"/>
    <property type="match status" value="1"/>
</dbReference>
<organism evidence="6 7">
    <name type="scientific">Pseudosporangium ferrugineum</name>
    <dbReference type="NCBI Taxonomy" id="439699"/>
    <lineage>
        <taxon>Bacteria</taxon>
        <taxon>Bacillati</taxon>
        <taxon>Actinomycetota</taxon>
        <taxon>Actinomycetes</taxon>
        <taxon>Micromonosporales</taxon>
        <taxon>Micromonosporaceae</taxon>
        <taxon>Pseudosporangium</taxon>
    </lineage>
</organism>
<dbReference type="InterPro" id="IPR000673">
    <property type="entry name" value="Sig_transdc_resp-reg_Me-estase"/>
</dbReference>
<evidence type="ECO:0000256" key="1">
    <source>
        <dbReference type="ARBA" id="ARBA00022801"/>
    </source>
</evidence>
<dbReference type="SUPFAM" id="SSF52738">
    <property type="entry name" value="Methylesterase CheB, C-terminal domain"/>
    <property type="match status" value="1"/>
</dbReference>
<keyword evidence="7" id="KW-1185">Reference proteome</keyword>
<dbReference type="CDD" id="cd16433">
    <property type="entry name" value="CheB"/>
    <property type="match status" value="1"/>
</dbReference>
<evidence type="ECO:0000256" key="2">
    <source>
        <dbReference type="ARBA" id="ARBA00039140"/>
    </source>
</evidence>
<dbReference type="EC" id="3.1.1.61" evidence="2"/>
<feature type="active site" evidence="4">
    <location>
        <position position="133"/>
    </location>
</feature>
<comment type="caution">
    <text evidence="6">The sequence shown here is derived from an EMBL/GenBank/DDBJ whole genome shotgun (WGS) entry which is preliminary data.</text>
</comment>
<evidence type="ECO:0000313" key="7">
    <source>
        <dbReference type="Proteomes" id="UP000239209"/>
    </source>
</evidence>
<proteinExistence type="predicted"/>
<keyword evidence="4" id="KW-0145">Chemotaxis</keyword>
<dbReference type="InterPro" id="IPR035909">
    <property type="entry name" value="CheB_C"/>
</dbReference>
<keyword evidence="1 4" id="KW-0378">Hydrolase</keyword>
<feature type="active site" evidence="4">
    <location>
        <position position="14"/>
    </location>
</feature>
<accession>A0A2T0SJS7</accession>